<dbReference type="OrthoDB" id="2853572at2759"/>
<gene>
    <name evidence="2" type="ORF">FA13DRAFT_1457490</name>
</gene>
<feature type="transmembrane region" description="Helical" evidence="1">
    <location>
        <begin position="145"/>
        <end position="170"/>
    </location>
</feature>
<evidence type="ECO:0000313" key="2">
    <source>
        <dbReference type="EMBL" id="TEB23040.1"/>
    </source>
</evidence>
<feature type="transmembrane region" description="Helical" evidence="1">
    <location>
        <begin position="21"/>
        <end position="39"/>
    </location>
</feature>
<feature type="transmembrane region" description="Helical" evidence="1">
    <location>
        <begin position="45"/>
        <end position="65"/>
    </location>
</feature>
<feature type="transmembrane region" description="Helical" evidence="1">
    <location>
        <begin position="110"/>
        <end position="133"/>
    </location>
</feature>
<reference evidence="2 3" key="1">
    <citation type="journal article" date="2019" name="Nat. Ecol. Evol.">
        <title>Megaphylogeny resolves global patterns of mushroom evolution.</title>
        <authorList>
            <person name="Varga T."/>
            <person name="Krizsan K."/>
            <person name="Foldi C."/>
            <person name="Dima B."/>
            <person name="Sanchez-Garcia M."/>
            <person name="Sanchez-Ramirez S."/>
            <person name="Szollosi G.J."/>
            <person name="Szarkandi J.G."/>
            <person name="Papp V."/>
            <person name="Albert L."/>
            <person name="Andreopoulos W."/>
            <person name="Angelini C."/>
            <person name="Antonin V."/>
            <person name="Barry K.W."/>
            <person name="Bougher N.L."/>
            <person name="Buchanan P."/>
            <person name="Buyck B."/>
            <person name="Bense V."/>
            <person name="Catcheside P."/>
            <person name="Chovatia M."/>
            <person name="Cooper J."/>
            <person name="Damon W."/>
            <person name="Desjardin D."/>
            <person name="Finy P."/>
            <person name="Geml J."/>
            <person name="Haridas S."/>
            <person name="Hughes K."/>
            <person name="Justo A."/>
            <person name="Karasinski D."/>
            <person name="Kautmanova I."/>
            <person name="Kiss B."/>
            <person name="Kocsube S."/>
            <person name="Kotiranta H."/>
            <person name="LaButti K.M."/>
            <person name="Lechner B.E."/>
            <person name="Liimatainen K."/>
            <person name="Lipzen A."/>
            <person name="Lukacs Z."/>
            <person name="Mihaltcheva S."/>
            <person name="Morgado L.N."/>
            <person name="Niskanen T."/>
            <person name="Noordeloos M.E."/>
            <person name="Ohm R.A."/>
            <person name="Ortiz-Santana B."/>
            <person name="Ovrebo C."/>
            <person name="Racz N."/>
            <person name="Riley R."/>
            <person name="Savchenko A."/>
            <person name="Shiryaev A."/>
            <person name="Soop K."/>
            <person name="Spirin V."/>
            <person name="Szebenyi C."/>
            <person name="Tomsovsky M."/>
            <person name="Tulloss R.E."/>
            <person name="Uehling J."/>
            <person name="Grigoriev I.V."/>
            <person name="Vagvolgyi C."/>
            <person name="Papp T."/>
            <person name="Martin F.M."/>
            <person name="Miettinen O."/>
            <person name="Hibbett D.S."/>
            <person name="Nagy L.G."/>
        </authorList>
    </citation>
    <scope>NUCLEOTIDE SEQUENCE [LARGE SCALE GENOMIC DNA]</scope>
    <source>
        <strain evidence="2 3">FP101781</strain>
    </source>
</reference>
<evidence type="ECO:0000313" key="3">
    <source>
        <dbReference type="Proteomes" id="UP000298030"/>
    </source>
</evidence>
<dbReference type="Proteomes" id="UP000298030">
    <property type="component" value="Unassembled WGS sequence"/>
</dbReference>
<evidence type="ECO:0000256" key="1">
    <source>
        <dbReference type="SAM" id="Phobius"/>
    </source>
</evidence>
<keyword evidence="1" id="KW-1133">Transmembrane helix</keyword>
<sequence>MTTPPTTTTLVSPRARVINRLIITSLILNSFILGASMVFLGTLSFFISLVGVAACWAFDITLLTLSGKEQRLAAQTSASDTTIGRPNSYPPLPMVPPLAKPLPCILRKPTIIAAFCIASIWMASVVALIHSVILFDRFKLNRAWIASPALEMIFTIFHIGVLETIGVLAWKERKARIVGSGQLKWYQLGEYQQQE</sequence>
<name>A0A4Y7SME0_COPMI</name>
<proteinExistence type="predicted"/>
<dbReference type="AlphaFoldDB" id="A0A4Y7SME0"/>
<keyword evidence="1" id="KW-0472">Membrane</keyword>
<dbReference type="EMBL" id="QPFP01000082">
    <property type="protein sequence ID" value="TEB23040.1"/>
    <property type="molecule type" value="Genomic_DNA"/>
</dbReference>
<keyword evidence="1" id="KW-0812">Transmembrane</keyword>
<organism evidence="2 3">
    <name type="scientific">Coprinellus micaceus</name>
    <name type="common">Glistening ink-cap mushroom</name>
    <name type="synonym">Coprinus micaceus</name>
    <dbReference type="NCBI Taxonomy" id="71717"/>
    <lineage>
        <taxon>Eukaryota</taxon>
        <taxon>Fungi</taxon>
        <taxon>Dikarya</taxon>
        <taxon>Basidiomycota</taxon>
        <taxon>Agaricomycotina</taxon>
        <taxon>Agaricomycetes</taxon>
        <taxon>Agaricomycetidae</taxon>
        <taxon>Agaricales</taxon>
        <taxon>Agaricineae</taxon>
        <taxon>Psathyrellaceae</taxon>
        <taxon>Coprinellus</taxon>
    </lineage>
</organism>
<accession>A0A4Y7SME0</accession>
<comment type="caution">
    <text evidence="2">The sequence shown here is derived from an EMBL/GenBank/DDBJ whole genome shotgun (WGS) entry which is preliminary data.</text>
</comment>
<keyword evidence="3" id="KW-1185">Reference proteome</keyword>
<protein>
    <submittedName>
        <fullName evidence="2">Uncharacterized protein</fullName>
    </submittedName>
</protein>